<evidence type="ECO:0000256" key="2">
    <source>
        <dbReference type="ARBA" id="ARBA00004922"/>
    </source>
</evidence>
<evidence type="ECO:0000256" key="17">
    <source>
        <dbReference type="PIRSR" id="PIRSR005557-2"/>
    </source>
</evidence>
<keyword evidence="19" id="KW-1185">Reference proteome</keyword>
<dbReference type="InterPro" id="IPR001675">
    <property type="entry name" value="Glyco_trans_29"/>
</dbReference>
<dbReference type="Proteomes" id="UP000694545">
    <property type="component" value="Unplaced"/>
</dbReference>
<evidence type="ECO:0000256" key="16">
    <source>
        <dbReference type="ARBA" id="ARBA00052285"/>
    </source>
</evidence>
<keyword evidence="6" id="KW-0812">Transmembrane</keyword>
<dbReference type="EC" id="2.4.3.3" evidence="14"/>
<dbReference type="PIRSF" id="PIRSF005557">
    <property type="entry name" value="Sialyl_trans"/>
    <property type="match status" value="1"/>
</dbReference>
<comment type="catalytic activity">
    <reaction evidence="13">
        <text>a beta-D-galactosyl-(1-&gt;3)-N-acetyl-alpha-D-galactosaminyl derivative + CMP-N-acetyl-beta-neuraminate = a beta-D-galactosyl-(1-&gt;3)-[N-acetyl-alpha-neuraminyl-(2-&gt;6)]-N-acetyl-alpha-D-galactosaminyl derivative + CMP + H(+)</text>
        <dbReference type="Rhea" id="RHEA:11136"/>
        <dbReference type="ChEBI" id="CHEBI:15378"/>
        <dbReference type="ChEBI" id="CHEBI:57812"/>
        <dbReference type="ChEBI" id="CHEBI:60377"/>
        <dbReference type="ChEBI" id="CHEBI:133470"/>
        <dbReference type="ChEBI" id="CHEBI:140764"/>
        <dbReference type="EC" id="2.4.3.3"/>
    </reaction>
    <physiologicalReaction direction="left-to-right" evidence="13">
        <dbReference type="Rhea" id="RHEA:11137"/>
    </physiologicalReaction>
</comment>
<feature type="disulfide bond" evidence="17">
    <location>
        <begin position="51"/>
        <end position="213"/>
    </location>
</feature>
<comment type="catalytic activity">
    <reaction evidence="15">
        <text>a 3-O-[N-acetyl-alpha-neuraminyl-(2-&gt;3)-beta-D-galactosyl-(1-&gt;3)-N-acetyl-alpha-D-galactosaminyl]-L-threonyl-[protein] + CMP-N-acetyl-beta-neuraminate = a 3-O-{alpha-Neu5Ac-(2-&gt;3)-beta-D-Gal-(1-&gt;3)-[alpha-Neu5Ac-(2-&gt;6)]-alpha-D-GalNAc}-L-threonyl-[protein] + CMP + H(+)</text>
        <dbReference type="Rhea" id="RHEA:81659"/>
        <dbReference type="Rhea" id="RHEA-COMP:14417"/>
        <dbReference type="Rhea" id="RHEA-COMP:16763"/>
        <dbReference type="ChEBI" id="CHEBI:15378"/>
        <dbReference type="ChEBI" id="CHEBI:57812"/>
        <dbReference type="ChEBI" id="CHEBI:60377"/>
        <dbReference type="ChEBI" id="CHEBI:139598"/>
        <dbReference type="ChEBI" id="CHEBI:156398"/>
    </reaction>
    <physiologicalReaction direction="left-to-right" evidence="15">
        <dbReference type="Rhea" id="RHEA:81660"/>
    </physiologicalReaction>
</comment>
<comment type="subcellular location">
    <subcellularLocation>
        <location evidence="1">Golgi apparatus membrane</location>
        <topology evidence="1">Single-pass type II membrane protein</topology>
    </subcellularLocation>
</comment>
<keyword evidence="8" id="KW-1133">Transmembrane helix</keyword>
<evidence type="ECO:0000256" key="4">
    <source>
        <dbReference type="ARBA" id="ARBA00022676"/>
    </source>
</evidence>
<dbReference type="Pfam" id="PF00777">
    <property type="entry name" value="Glyco_transf_29"/>
    <property type="match status" value="1"/>
</dbReference>
<comment type="pathway">
    <text evidence="2">Protein modification; protein glycosylation.</text>
</comment>
<dbReference type="Ensembl" id="ENSVKKT00000025047.1">
    <property type="protein sequence ID" value="ENSVKKP00000024451.1"/>
    <property type="gene ID" value="ENSVKKG00000016110.1"/>
</dbReference>
<dbReference type="AlphaFoldDB" id="A0A8D2LPF1"/>
<evidence type="ECO:0000313" key="18">
    <source>
        <dbReference type="Ensembl" id="ENSVKKP00000024451.1"/>
    </source>
</evidence>
<evidence type="ECO:0000256" key="5">
    <source>
        <dbReference type="ARBA" id="ARBA00022679"/>
    </source>
</evidence>
<dbReference type="PANTHER" id="PTHR45941:SF1">
    <property type="entry name" value="ALPHA-N-ACETYLGALACTOSAMINIDE ALPHA-2,6-SIALYLTRANSFERASE 1"/>
    <property type="match status" value="1"/>
</dbReference>
<dbReference type="OMA" id="YIFRMNG"/>
<organism evidence="18 19">
    <name type="scientific">Varanus komodoensis</name>
    <name type="common">Komodo dragon</name>
    <dbReference type="NCBI Taxonomy" id="61221"/>
    <lineage>
        <taxon>Eukaryota</taxon>
        <taxon>Metazoa</taxon>
        <taxon>Chordata</taxon>
        <taxon>Craniata</taxon>
        <taxon>Vertebrata</taxon>
        <taxon>Euteleostomi</taxon>
        <taxon>Lepidosauria</taxon>
        <taxon>Squamata</taxon>
        <taxon>Bifurcata</taxon>
        <taxon>Unidentata</taxon>
        <taxon>Episquamata</taxon>
        <taxon>Toxicofera</taxon>
        <taxon>Anguimorpha</taxon>
        <taxon>Paleoanguimorpha</taxon>
        <taxon>Varanoidea</taxon>
        <taxon>Varanidae</taxon>
        <taxon>Varanus</taxon>
    </lineage>
</organism>
<name>A0A8D2LPF1_VARKO</name>
<evidence type="ECO:0000256" key="15">
    <source>
        <dbReference type="ARBA" id="ARBA00050664"/>
    </source>
</evidence>
<evidence type="ECO:0000256" key="10">
    <source>
        <dbReference type="ARBA" id="ARBA00023136"/>
    </source>
</evidence>
<protein>
    <recommendedName>
        <fullName evidence="14">alpha-N-acetylgalactosaminide alpha-2,6-sialyltransferase</fullName>
        <ecNumber evidence="14">2.4.3.3</ecNumber>
    </recommendedName>
</protein>
<accession>A0A8D2LPF1</accession>
<dbReference type="Gene3D" id="3.90.1480.20">
    <property type="entry name" value="Glycosyl transferase family 29"/>
    <property type="match status" value="1"/>
</dbReference>
<reference evidence="18" key="2">
    <citation type="submission" date="2025-09" db="UniProtKB">
        <authorList>
            <consortium name="Ensembl"/>
        </authorList>
    </citation>
    <scope>IDENTIFICATION</scope>
</reference>
<evidence type="ECO:0000256" key="9">
    <source>
        <dbReference type="ARBA" id="ARBA00023034"/>
    </source>
</evidence>
<keyword evidence="7" id="KW-0735">Signal-anchor</keyword>
<evidence type="ECO:0000256" key="14">
    <source>
        <dbReference type="ARBA" id="ARBA00039109"/>
    </source>
</evidence>
<reference evidence="18" key="1">
    <citation type="submission" date="2025-08" db="UniProtKB">
        <authorList>
            <consortium name="Ensembl"/>
        </authorList>
    </citation>
    <scope>IDENTIFICATION</scope>
</reference>
<comment type="similarity">
    <text evidence="3">Belongs to the glycosyltransferase 29 family.</text>
</comment>
<comment type="catalytic activity">
    <reaction evidence="16">
        <text>a 3-O-[N-acetyl-alpha-D-galactosaminyl]-L-threonyl-[protein] + CMP-N-acetyl-beta-neuraminate = a 3-O-[N-acetyl-alpha-neuraminosyl-(2-&gt;6)-N-acetyl-alpha-D-galactosaminyl]-L-threonyl-[protein] + CMP + H(+)</text>
        <dbReference type="Rhea" id="RHEA:81643"/>
        <dbReference type="Rhea" id="RHEA-COMP:11689"/>
        <dbReference type="Rhea" id="RHEA-COMP:19720"/>
        <dbReference type="ChEBI" id="CHEBI:15378"/>
        <dbReference type="ChEBI" id="CHEBI:57812"/>
        <dbReference type="ChEBI" id="CHEBI:60377"/>
        <dbReference type="ChEBI" id="CHEBI:87075"/>
        <dbReference type="ChEBI" id="CHEBI:231970"/>
    </reaction>
    <physiologicalReaction direction="left-to-right" evidence="16">
        <dbReference type="Rhea" id="RHEA:81644"/>
    </physiologicalReaction>
</comment>
<dbReference type="PANTHER" id="PTHR45941">
    <property type="entry name" value="ALPHA-N-ACETYLGALACTOSAMINIDE ALPHA-2,6-SIALYLTRANSFERASE 2-LIKE-RELATED"/>
    <property type="match status" value="1"/>
</dbReference>
<dbReference type="GO" id="GO:0001665">
    <property type="term" value="F:alpha-N-acetylgalactosaminide alpha-2,6-sialyltransferase activity"/>
    <property type="evidence" value="ECO:0007669"/>
    <property type="project" value="UniProtKB-EC"/>
</dbReference>
<proteinExistence type="inferred from homology"/>
<dbReference type="InterPro" id="IPR038578">
    <property type="entry name" value="GT29-like_sf"/>
</dbReference>
<dbReference type="GO" id="GO:0009312">
    <property type="term" value="P:oligosaccharide biosynthetic process"/>
    <property type="evidence" value="ECO:0007669"/>
    <property type="project" value="TreeGrafter"/>
</dbReference>
<keyword evidence="12" id="KW-0325">Glycoprotein</keyword>
<evidence type="ECO:0000313" key="19">
    <source>
        <dbReference type="Proteomes" id="UP000694545"/>
    </source>
</evidence>
<dbReference type="GO" id="GO:0000139">
    <property type="term" value="C:Golgi membrane"/>
    <property type="evidence" value="ECO:0007669"/>
    <property type="project" value="UniProtKB-SubCell"/>
</dbReference>
<evidence type="ECO:0000256" key="7">
    <source>
        <dbReference type="ARBA" id="ARBA00022968"/>
    </source>
</evidence>
<evidence type="ECO:0000256" key="6">
    <source>
        <dbReference type="ARBA" id="ARBA00022692"/>
    </source>
</evidence>
<evidence type="ECO:0000256" key="11">
    <source>
        <dbReference type="ARBA" id="ARBA00023157"/>
    </source>
</evidence>
<evidence type="ECO:0000256" key="3">
    <source>
        <dbReference type="ARBA" id="ARBA00006003"/>
    </source>
</evidence>
<keyword evidence="9" id="KW-0333">Golgi apparatus</keyword>
<evidence type="ECO:0000256" key="8">
    <source>
        <dbReference type="ARBA" id="ARBA00022989"/>
    </source>
</evidence>
<keyword evidence="4" id="KW-0328">Glycosyltransferase</keyword>
<keyword evidence="5" id="KW-0808">Transferase</keyword>
<dbReference type="InterPro" id="IPR012163">
    <property type="entry name" value="Sialyl_trans"/>
</dbReference>
<sequence>MVLFVCLPFIGNNDAFLFAVVKEVLSMLPPKPSYQVLFAHNSSQMSRCVTCAVVGNGGILNNSRMGQEIDSHDYVFRVSGAVIKDYEKDVGTRTSFYGFTSFSLATSIASLSGQGFKKVPMGKVRQIPLQDPQPSPFRINSGLEEQFSSGKESRPRENFDKDFNLDKYHVIHPDFLRYTKNRFLKSQNANKPYWRIYRPTTGAFLLLTALHLCDQVSAYGYITEGYQNYSDHYYDKIKKKLIFYANHDFDLERRVWKKLHDANIMKLYQRS</sequence>
<evidence type="ECO:0000256" key="1">
    <source>
        <dbReference type="ARBA" id="ARBA00004323"/>
    </source>
</evidence>
<evidence type="ECO:0000256" key="12">
    <source>
        <dbReference type="ARBA" id="ARBA00023180"/>
    </source>
</evidence>
<evidence type="ECO:0000256" key="13">
    <source>
        <dbReference type="ARBA" id="ARBA00036348"/>
    </source>
</evidence>
<keyword evidence="11" id="KW-1015">Disulfide bond</keyword>
<keyword evidence="10" id="KW-0472">Membrane</keyword>